<proteinExistence type="predicted"/>
<organism evidence="1 2">
    <name type="scientific">Porites lobata</name>
    <dbReference type="NCBI Taxonomy" id="104759"/>
    <lineage>
        <taxon>Eukaryota</taxon>
        <taxon>Metazoa</taxon>
        <taxon>Cnidaria</taxon>
        <taxon>Anthozoa</taxon>
        <taxon>Hexacorallia</taxon>
        <taxon>Scleractinia</taxon>
        <taxon>Fungiina</taxon>
        <taxon>Poritidae</taxon>
        <taxon>Porites</taxon>
    </lineage>
</organism>
<evidence type="ECO:0000313" key="1">
    <source>
        <dbReference type="EMBL" id="CAH3129009.1"/>
    </source>
</evidence>
<comment type="caution">
    <text evidence="1">The sequence shown here is derived from an EMBL/GenBank/DDBJ whole genome shotgun (WGS) entry which is preliminary data.</text>
</comment>
<evidence type="ECO:0000313" key="2">
    <source>
        <dbReference type="Proteomes" id="UP001159405"/>
    </source>
</evidence>
<name>A0ABN8P0Y5_9CNID</name>
<dbReference type="EMBL" id="CALNXK010000046">
    <property type="protein sequence ID" value="CAH3129009.1"/>
    <property type="molecule type" value="Genomic_DNA"/>
</dbReference>
<gene>
    <name evidence="1" type="ORF">PLOB_00034112</name>
</gene>
<reference evidence="1 2" key="1">
    <citation type="submission" date="2022-05" db="EMBL/GenBank/DDBJ databases">
        <authorList>
            <consortium name="Genoscope - CEA"/>
            <person name="William W."/>
        </authorList>
    </citation>
    <scope>NUCLEOTIDE SEQUENCE [LARGE SCALE GENOMIC DNA]</scope>
</reference>
<protein>
    <submittedName>
        <fullName evidence="1">Uncharacterized protein</fullName>
    </submittedName>
</protein>
<keyword evidence="2" id="KW-1185">Reference proteome</keyword>
<dbReference type="Proteomes" id="UP001159405">
    <property type="component" value="Unassembled WGS sequence"/>
</dbReference>
<sequence>MQFASEQRDVKKRKIGRPQDEEKNDAFLKVARFLQENDDEQITVVDLVEKMEEYLGDSASIAYGRTHMKARLQEHFGDQIIITEINGKPNVVTFRSTVANILHDFHAQPKNVDLETKAEYNPNRFEADQERHKID</sequence>
<accession>A0ABN8P0Y5</accession>